<dbReference type="PANTHER" id="PTHR30373:SF2">
    <property type="entry name" value="UPF0603 PROTEIN YGCG"/>
    <property type="match status" value="1"/>
</dbReference>
<organism evidence="2 3">
    <name type="scientific">Allopontixanthobacter confluentis</name>
    <dbReference type="NCBI Taxonomy" id="1849021"/>
    <lineage>
        <taxon>Bacteria</taxon>
        <taxon>Pseudomonadati</taxon>
        <taxon>Pseudomonadota</taxon>
        <taxon>Alphaproteobacteria</taxon>
        <taxon>Sphingomonadales</taxon>
        <taxon>Erythrobacteraceae</taxon>
        <taxon>Allopontixanthobacter</taxon>
    </lineage>
</organism>
<proteinExistence type="predicted"/>
<dbReference type="InterPro" id="IPR007621">
    <property type="entry name" value="TPM_dom"/>
</dbReference>
<dbReference type="OrthoDB" id="9810918at2"/>
<reference evidence="2 3" key="1">
    <citation type="submission" date="2019-12" db="EMBL/GenBank/DDBJ databases">
        <title>Genomic-based taxomic classification of the family Erythrobacteraceae.</title>
        <authorList>
            <person name="Xu L."/>
        </authorList>
    </citation>
    <scope>NUCLEOTIDE SEQUENCE [LARGE SCALE GENOMIC DNA]</scope>
    <source>
        <strain evidence="2 3">KCTC 52259</strain>
    </source>
</reference>
<sequence length="204" mass="22001">MAERKAIAVIDGSLPSPHQGEVLRLLKITFLSLMLALTLACSNDPTSGSQTDRKIDASAPTVQLVGRVTDSAQILTYQQEFDLSEKLEELERSTGHQMVIATVPTLGGQDIAEFTTDLANSWGIGRKDYDDGVVLLIAPNEQKARIAVGLGLERELTDALCQQIMDEKIIPQFRDGDLAGGIDAGADAIIFRLNRGLSSHSPQS</sequence>
<evidence type="ECO:0000313" key="2">
    <source>
        <dbReference type="EMBL" id="MXP15816.1"/>
    </source>
</evidence>
<evidence type="ECO:0000313" key="3">
    <source>
        <dbReference type="Proteomes" id="UP000473531"/>
    </source>
</evidence>
<name>A0A6L7GJX4_9SPHN</name>
<evidence type="ECO:0000259" key="1">
    <source>
        <dbReference type="Pfam" id="PF04536"/>
    </source>
</evidence>
<dbReference type="Pfam" id="PF04536">
    <property type="entry name" value="TPM_phosphatase"/>
    <property type="match status" value="1"/>
</dbReference>
<feature type="domain" description="TPM" evidence="1">
    <location>
        <begin position="68"/>
        <end position="190"/>
    </location>
</feature>
<protein>
    <submittedName>
        <fullName evidence="2">TPM domain-containing protein</fullName>
    </submittedName>
</protein>
<dbReference type="Proteomes" id="UP000473531">
    <property type="component" value="Unassembled WGS sequence"/>
</dbReference>
<dbReference type="EMBL" id="WTYU01000003">
    <property type="protein sequence ID" value="MXP15816.1"/>
    <property type="molecule type" value="Genomic_DNA"/>
</dbReference>
<dbReference type="RefSeq" id="WP_160602429.1">
    <property type="nucleotide sequence ID" value="NZ_WTYU01000003.1"/>
</dbReference>
<dbReference type="PANTHER" id="PTHR30373">
    <property type="entry name" value="UPF0603 PROTEIN YGCG"/>
    <property type="match status" value="1"/>
</dbReference>
<dbReference type="Gene3D" id="3.10.310.50">
    <property type="match status" value="1"/>
</dbReference>
<keyword evidence="3" id="KW-1185">Reference proteome</keyword>
<dbReference type="AlphaFoldDB" id="A0A6L7GJX4"/>
<accession>A0A6L7GJX4</accession>
<comment type="caution">
    <text evidence="2">The sequence shown here is derived from an EMBL/GenBank/DDBJ whole genome shotgun (WGS) entry which is preliminary data.</text>
</comment>
<gene>
    <name evidence="2" type="ORF">GRI44_13765</name>
</gene>